<gene>
    <name evidence="6" type="ORF">SAMN05192563_100975</name>
</gene>
<evidence type="ECO:0000259" key="5">
    <source>
        <dbReference type="Pfam" id="PF00171"/>
    </source>
</evidence>
<dbReference type="GO" id="GO:0016620">
    <property type="term" value="F:oxidoreductase activity, acting on the aldehyde or oxo group of donors, NAD or NADP as acceptor"/>
    <property type="evidence" value="ECO:0007669"/>
    <property type="project" value="InterPro"/>
</dbReference>
<dbReference type="InterPro" id="IPR016163">
    <property type="entry name" value="Ald_DH_C"/>
</dbReference>
<dbReference type="PANTHER" id="PTHR42804:SF1">
    <property type="entry name" value="ALDEHYDE DEHYDROGENASE-RELATED"/>
    <property type="match status" value="1"/>
</dbReference>
<name>A0A1I7DA26_9BURK</name>
<evidence type="ECO:0000313" key="6">
    <source>
        <dbReference type="EMBL" id="SFU08476.1"/>
    </source>
</evidence>
<dbReference type="InterPro" id="IPR029510">
    <property type="entry name" value="Ald_DH_CS_GLU"/>
</dbReference>
<dbReference type="OrthoDB" id="6187633at2"/>
<dbReference type="PROSITE" id="PS00687">
    <property type="entry name" value="ALDEHYDE_DEHYDR_GLU"/>
    <property type="match status" value="1"/>
</dbReference>
<dbReference type="AlphaFoldDB" id="A0A1I7DA26"/>
<keyword evidence="2 4" id="KW-0560">Oxidoreductase</keyword>
<evidence type="ECO:0000256" key="3">
    <source>
        <dbReference type="PROSITE-ProRule" id="PRU10007"/>
    </source>
</evidence>
<dbReference type="InterPro" id="IPR015590">
    <property type="entry name" value="Aldehyde_DH_dom"/>
</dbReference>
<dbReference type="Proteomes" id="UP000198844">
    <property type="component" value="Unassembled WGS sequence"/>
</dbReference>
<dbReference type="CDD" id="cd07089">
    <property type="entry name" value="ALDH_CddD-AldA-like"/>
    <property type="match status" value="1"/>
</dbReference>
<feature type="active site" evidence="3">
    <location>
        <position position="272"/>
    </location>
</feature>
<dbReference type="Gene3D" id="3.40.309.10">
    <property type="entry name" value="Aldehyde Dehydrogenase, Chain A, domain 2"/>
    <property type="match status" value="1"/>
</dbReference>
<protein>
    <submittedName>
        <fullName evidence="6">Acyl-CoA reductase</fullName>
    </submittedName>
</protein>
<proteinExistence type="inferred from homology"/>
<dbReference type="InterPro" id="IPR016161">
    <property type="entry name" value="Ald_DH/histidinol_DH"/>
</dbReference>
<dbReference type="RefSeq" id="WP_093635218.1">
    <property type="nucleotide sequence ID" value="NZ_FPBH01000009.1"/>
</dbReference>
<dbReference type="Pfam" id="PF00171">
    <property type="entry name" value="Aldedh"/>
    <property type="match status" value="1"/>
</dbReference>
<evidence type="ECO:0000256" key="2">
    <source>
        <dbReference type="ARBA" id="ARBA00023002"/>
    </source>
</evidence>
<reference evidence="6 7" key="1">
    <citation type="submission" date="2016-10" db="EMBL/GenBank/DDBJ databases">
        <authorList>
            <person name="de Groot N.N."/>
        </authorList>
    </citation>
    <scope>NUCLEOTIDE SEQUENCE [LARGE SCALE GENOMIC DNA]</scope>
    <source>
        <strain evidence="6 7">LMG 27731</strain>
    </source>
</reference>
<evidence type="ECO:0000313" key="7">
    <source>
        <dbReference type="Proteomes" id="UP000198844"/>
    </source>
</evidence>
<dbReference type="InterPro" id="IPR016162">
    <property type="entry name" value="Ald_DH_N"/>
</dbReference>
<feature type="domain" description="Aldehyde dehydrogenase" evidence="5">
    <location>
        <begin position="23"/>
        <end position="497"/>
    </location>
</feature>
<sequence>MNDFAALPKQFTEQTRLFIGGAWVTPQSGERQPVLNPATEEVIGEAPAGGLHEAEAALAAAREAFDRGPWPRMSPAKRAGFMRRMHAALLARSDRIKALQIVEAGATRSLAETMMFASPMKIVETAIERSLNQVARHLPITTAFNPFDPAGAQLIGSGVVVREAIGVVSAITPFNAPFLTNLAKLFPALLAGNTVVLKPSPHTPFSALLFGEAAQEAGLPDGVLNIVTGNADVAQMMTADARVDMVTFTGSEQVGAAILAQGAPTIKKTLLELGGKSALIVREDADVQKAAMEGVFQVSTHCGQGCALATRHIVHNAIRPAYVETMRAIAAQLSVGDPAAPGTVVGPLIREAARSRVERFVQQGQDEGARLVAGGRRPAHLDRGFFYDVTIFDGVTNDMSIAQEEIFGPVASVIGFDSDEEAVQIANDSRYGLYGGIHSRDPAKAYEMALRLRTGGVVINGGLYSLMDAPFGGYKRSGLGREFGENWLDEYTQEKSVLFRIGV</sequence>
<evidence type="ECO:0000256" key="4">
    <source>
        <dbReference type="RuleBase" id="RU003345"/>
    </source>
</evidence>
<comment type="similarity">
    <text evidence="1 4">Belongs to the aldehyde dehydrogenase family.</text>
</comment>
<dbReference type="EMBL" id="FPBH01000009">
    <property type="protein sequence ID" value="SFU08476.1"/>
    <property type="molecule type" value="Genomic_DNA"/>
</dbReference>
<dbReference type="Gene3D" id="3.40.605.10">
    <property type="entry name" value="Aldehyde Dehydrogenase, Chain A, domain 1"/>
    <property type="match status" value="1"/>
</dbReference>
<organism evidence="6 7">
    <name type="scientific">Paraburkholderia aspalathi</name>
    <dbReference type="NCBI Taxonomy" id="1324617"/>
    <lineage>
        <taxon>Bacteria</taxon>
        <taxon>Pseudomonadati</taxon>
        <taxon>Pseudomonadota</taxon>
        <taxon>Betaproteobacteria</taxon>
        <taxon>Burkholderiales</taxon>
        <taxon>Burkholderiaceae</taxon>
        <taxon>Paraburkholderia</taxon>
    </lineage>
</organism>
<accession>A0A1I7DA26</accession>
<evidence type="ECO:0000256" key="1">
    <source>
        <dbReference type="ARBA" id="ARBA00009986"/>
    </source>
</evidence>
<dbReference type="SUPFAM" id="SSF53720">
    <property type="entry name" value="ALDH-like"/>
    <property type="match status" value="1"/>
</dbReference>
<dbReference type="PANTHER" id="PTHR42804">
    <property type="entry name" value="ALDEHYDE DEHYDROGENASE"/>
    <property type="match status" value="1"/>
</dbReference>